<feature type="transmembrane region" description="Helical" evidence="1">
    <location>
        <begin position="211"/>
        <end position="232"/>
    </location>
</feature>
<feature type="transmembrane region" description="Helical" evidence="1">
    <location>
        <begin position="284"/>
        <end position="308"/>
    </location>
</feature>
<evidence type="ECO:0008006" key="4">
    <source>
        <dbReference type="Google" id="ProtNLM"/>
    </source>
</evidence>
<organism evidence="2 3">
    <name type="scientific">Sarcina ventriculi</name>
    <name type="common">Clostridium ventriculi</name>
    <dbReference type="NCBI Taxonomy" id="1267"/>
    <lineage>
        <taxon>Bacteria</taxon>
        <taxon>Bacillati</taxon>
        <taxon>Bacillota</taxon>
        <taxon>Clostridia</taxon>
        <taxon>Eubacteriales</taxon>
        <taxon>Clostridiaceae</taxon>
        <taxon>Sarcina</taxon>
    </lineage>
</organism>
<comment type="caution">
    <text evidence="2">The sequence shown here is derived from an EMBL/GenBank/DDBJ whole genome shotgun (WGS) entry which is preliminary data.</text>
</comment>
<dbReference type="EMBL" id="CYZR01000016">
    <property type="protein sequence ID" value="CUO25412.1"/>
    <property type="molecule type" value="Genomic_DNA"/>
</dbReference>
<sequence>MRFLNKKNIMFISLILTLNILLMLVFKYKYSQRYIQELSNQFYSTNSIEFFDSNINKYFDILKNKTNYRIFVELDDTFRFFKYNDKNWSPPILEGEFFSLNTTEKTAVVGKNLVDIIQNLNGSNVIKFNDEYYKVTGIMGESFPTKIDSLILLTSDSPPQLNNAKIVIDSENKTLIKHLSNQLRSNYNITLLEKEDLGLNKLVKSDFFSKLFVSITVLIVIFSICVYLRYWFEKQMAFLRVLNLSGFRRKKIICIFFVNIFSNILISIIFTAIIILLSNKFFTFNMLILSSLFTSTIILSISIIYIFVGLKINNLRRRIKI</sequence>
<proteinExistence type="predicted"/>
<accession>A0ABM9UT65</accession>
<reference evidence="2 3" key="1">
    <citation type="submission" date="2015-09" db="EMBL/GenBank/DDBJ databases">
        <authorList>
            <consortium name="Pathogen Informatics"/>
        </authorList>
    </citation>
    <scope>NUCLEOTIDE SEQUENCE [LARGE SCALE GENOMIC DNA]</scope>
    <source>
        <strain evidence="2 3">2789STDY5834858</strain>
    </source>
</reference>
<keyword evidence="1" id="KW-0812">Transmembrane</keyword>
<protein>
    <recommendedName>
        <fullName evidence="4">MacB-like periplasmic core domain-containing protein</fullName>
    </recommendedName>
</protein>
<feature type="transmembrane region" description="Helical" evidence="1">
    <location>
        <begin position="252"/>
        <end position="278"/>
    </location>
</feature>
<evidence type="ECO:0000256" key="1">
    <source>
        <dbReference type="SAM" id="Phobius"/>
    </source>
</evidence>
<evidence type="ECO:0000313" key="2">
    <source>
        <dbReference type="EMBL" id="CUO25412.1"/>
    </source>
</evidence>
<keyword evidence="1" id="KW-1133">Transmembrane helix</keyword>
<keyword evidence="1" id="KW-0472">Membrane</keyword>
<evidence type="ECO:0000313" key="3">
    <source>
        <dbReference type="Proteomes" id="UP000095488"/>
    </source>
</evidence>
<keyword evidence="3" id="KW-1185">Reference proteome</keyword>
<gene>
    <name evidence="2" type="ORF">ERS852473_02310</name>
</gene>
<dbReference type="Proteomes" id="UP000095488">
    <property type="component" value="Unassembled WGS sequence"/>
</dbReference>
<name>A0ABM9UT65_SARVE</name>